<keyword evidence="5" id="KW-1185">Reference proteome</keyword>
<feature type="compositionally biased region" description="Acidic residues" evidence="2">
    <location>
        <begin position="70"/>
        <end position="82"/>
    </location>
</feature>
<keyword evidence="1" id="KW-0175">Coiled coil</keyword>
<gene>
    <name evidence="3" type="ORF">C1SCF055_LOCUS7747</name>
</gene>
<organism evidence="3">
    <name type="scientific">Cladocopium goreaui</name>
    <dbReference type="NCBI Taxonomy" id="2562237"/>
    <lineage>
        <taxon>Eukaryota</taxon>
        <taxon>Sar</taxon>
        <taxon>Alveolata</taxon>
        <taxon>Dinophyceae</taxon>
        <taxon>Suessiales</taxon>
        <taxon>Symbiodiniaceae</taxon>
        <taxon>Cladocopium</taxon>
    </lineage>
</organism>
<dbReference type="Proteomes" id="UP001152797">
    <property type="component" value="Unassembled WGS sequence"/>
</dbReference>
<feature type="compositionally biased region" description="Polar residues" evidence="2">
    <location>
        <begin position="585"/>
        <end position="600"/>
    </location>
</feature>
<proteinExistence type="predicted"/>
<evidence type="ECO:0000256" key="1">
    <source>
        <dbReference type="SAM" id="Coils"/>
    </source>
</evidence>
<sequence length="1027" mass="111584">MAREGEKAGLNQKIPVDIIYCSETDVVHVEPHFASPEPLQQDPDFASLEPEPLEPVLEETETSEIGIDPDTAEGDTNDDNADPYDTGTEPHAATVETVETVETLETETHGRTEVPANDELETEAPVPPDAVKEEAPEASGESLKDDEKCSDGGIAAVAAVAAQDADANGSDTGPLDISDAQTLLCEELPARETTGSVLASEAAVDAVHAVESSVSKAADIEPTEVPLPSETVLVPGSPTSQGRSPMSKIPEAVFYEVPLMPPETFFEPAALERFKEEAMSEYSELLSWLLSPLDCADPEKALRRHQEEEEEEAECRSTVLRVARRQMWRERSRINGSQSRTETKGVMPQGQEMRKLQSQLADMREEVSALVETIDERKAELTGILKQQQEMRGEVTTWNTRVTELEARAVDQRMAGKVLAPQQAPVIFRAESLPALWKAPSPARDSEAAYPNASPIPAWAQRAWAPTMPSTPSPVPHAISPSISSPGGPAPAMPLPVPSPGRTVAGLCSPGGIGSPPCRVVSWSPRSPWSPVVPVGGSALLPPRVAGSPQQHPHAQHAQLRPGSMVVPAGSLQLPPGQPKARMVTSFSTGTAKSGASRSSVQPMPEFQAALSFVVLVLQLESCHVRLEFKHFSFNLELPLGGMTIFRGSQHDGGLPKRSKRLGEGTRLERCSRVPRMEPDPPMTASPKLPGPSARDVYRHPLEPSQRTDASMQEIERLLKVNHDLQQQVAQKVPEAPWSLSPERPREVPGSRCQAALAALEPVALPERCGQSLLASSRGSNLPDMNRWEAFGSLTAEKEALTGKLKSEELLQLESVRLATEAEVCTRHHTRRGAESTGGAMCDYVAPTSSVTSANPKASRSSVDELLMTAARESANAPNRALKRRVRQRLHKKLGAILTLEEFERAKERFRSMEEQQSGRLTWHSNEAKPKVPARVGYTNSMPSQLPPPMGLGIPAWAESFPEPTIPVSALPAFLPVREVVFPGQAWSPEEPNMQVLEKTLELLWRGEQEDDQHPFVDQGLMRSSSQ</sequence>
<name>A0A9P1FL17_9DINO</name>
<accession>A0A9P1FL17</accession>
<evidence type="ECO:0000313" key="5">
    <source>
        <dbReference type="Proteomes" id="UP001152797"/>
    </source>
</evidence>
<feature type="coiled-coil region" evidence="1">
    <location>
        <begin position="353"/>
        <end position="380"/>
    </location>
</feature>
<evidence type="ECO:0000313" key="4">
    <source>
        <dbReference type="EMBL" id="CAL4767133.1"/>
    </source>
</evidence>
<dbReference type="EMBL" id="CAMXCT020000514">
    <property type="protein sequence ID" value="CAL1133196.1"/>
    <property type="molecule type" value="Genomic_DNA"/>
</dbReference>
<dbReference type="OrthoDB" id="430133at2759"/>
<feature type="region of interest" description="Disordered" evidence="2">
    <location>
        <begin position="649"/>
        <end position="699"/>
    </location>
</feature>
<evidence type="ECO:0000313" key="3">
    <source>
        <dbReference type="EMBL" id="CAI3979821.1"/>
    </source>
</evidence>
<dbReference type="AlphaFoldDB" id="A0A9P1FL17"/>
<protein>
    <submittedName>
        <fullName evidence="4">Auto-transporter adhesin head GIN domain-containing protein</fullName>
    </submittedName>
</protein>
<reference evidence="3" key="1">
    <citation type="submission" date="2022-10" db="EMBL/GenBank/DDBJ databases">
        <authorList>
            <person name="Chen Y."/>
            <person name="Dougan E. K."/>
            <person name="Chan C."/>
            <person name="Rhodes N."/>
            <person name="Thang M."/>
        </authorList>
    </citation>
    <scope>NUCLEOTIDE SEQUENCE</scope>
</reference>
<evidence type="ECO:0000256" key="2">
    <source>
        <dbReference type="SAM" id="MobiDB-lite"/>
    </source>
</evidence>
<feature type="region of interest" description="Disordered" evidence="2">
    <location>
        <begin position="1008"/>
        <end position="1027"/>
    </location>
</feature>
<feature type="region of interest" description="Disordered" evidence="2">
    <location>
        <begin position="566"/>
        <end position="600"/>
    </location>
</feature>
<dbReference type="EMBL" id="CAMXCT030000514">
    <property type="protein sequence ID" value="CAL4767133.1"/>
    <property type="molecule type" value="Genomic_DNA"/>
</dbReference>
<comment type="caution">
    <text evidence="3">The sequence shown here is derived from an EMBL/GenBank/DDBJ whole genome shotgun (WGS) entry which is preliminary data.</text>
</comment>
<feature type="compositionally biased region" description="Low complexity" evidence="2">
    <location>
        <begin position="94"/>
        <end position="103"/>
    </location>
</feature>
<feature type="region of interest" description="Disordered" evidence="2">
    <location>
        <begin position="32"/>
        <end position="150"/>
    </location>
</feature>
<dbReference type="EMBL" id="CAMXCT010000514">
    <property type="protein sequence ID" value="CAI3979821.1"/>
    <property type="molecule type" value="Genomic_DNA"/>
</dbReference>
<feature type="compositionally biased region" description="Basic and acidic residues" evidence="2">
    <location>
        <begin position="661"/>
        <end position="679"/>
    </location>
</feature>
<reference evidence="4 5" key="2">
    <citation type="submission" date="2024-05" db="EMBL/GenBank/DDBJ databases">
        <authorList>
            <person name="Chen Y."/>
            <person name="Shah S."/>
            <person name="Dougan E. K."/>
            <person name="Thang M."/>
            <person name="Chan C."/>
        </authorList>
    </citation>
    <scope>NUCLEOTIDE SEQUENCE [LARGE SCALE GENOMIC DNA]</scope>
</reference>